<protein>
    <submittedName>
        <fullName evidence="1">Uncharacterized protein</fullName>
    </submittedName>
</protein>
<organism evidence="1 2">
    <name type="scientific">Pyropia yezoensis</name>
    <name type="common">Susabi-nori</name>
    <name type="synonym">Porphyra yezoensis</name>
    <dbReference type="NCBI Taxonomy" id="2788"/>
    <lineage>
        <taxon>Eukaryota</taxon>
        <taxon>Rhodophyta</taxon>
        <taxon>Bangiophyceae</taxon>
        <taxon>Bangiales</taxon>
        <taxon>Bangiaceae</taxon>
        <taxon>Pyropia</taxon>
    </lineage>
</organism>
<keyword evidence="2" id="KW-1185">Reference proteome</keyword>
<dbReference type="EMBL" id="CM020618">
    <property type="protein sequence ID" value="KAK1859670.1"/>
    <property type="molecule type" value="Genomic_DNA"/>
</dbReference>
<name>A0ACC3BPK1_PYRYE</name>
<comment type="caution">
    <text evidence="1">The sequence shown here is derived from an EMBL/GenBank/DDBJ whole genome shotgun (WGS) entry which is preliminary data.</text>
</comment>
<dbReference type="Proteomes" id="UP000798662">
    <property type="component" value="Chromosome 1"/>
</dbReference>
<evidence type="ECO:0000313" key="1">
    <source>
        <dbReference type="EMBL" id="KAK1859670.1"/>
    </source>
</evidence>
<sequence>MGAPPATGWGRPQLEDGGSGGSGSGFSSSSGFSSGGGSGGNGSGFSSGGGSGLGGGAMRRRRPPLRLVAVAAMVAAATAAAVVVVCASCCAGVVGSETVAAGASRRAPSSSLPQGIPREATDHPGESSSTLPLRPVLPLPPAARARVAAAAATATAPTAALTPSAAQPRRRGDGPGRGGSVMRRAILPRSSSRRADVTAQPRPSAAAVAAKVAAAATSLAAAPSLSAARQRLRRAGSHRGGSVARLADLSASPARRAVFTTCRRHGSAGRPLSTSTSAAPSASGTPGPAAASRPLRPAGLARATIAVPAGSRVAASHALAGPAARRPVSHPRWGIAKTHRRALRDAPAPRTGLQRSSLRRPPRATLRTGGPPPPSAALPTHRRVPRPAQLASSVVFPSAETPAAALQPSQAPPPRQRRPAIPACSSPALARVPRLSVGSPLRSHPLPARRRSIRRQPGQRGRGGGSGGGGGGGGGHGGGGSGGHGRRSRGRQHVHRRRSRHSGRGGSGWQASSSGRRQSERRAGLPLAKIVVAGGAAVAPAADVALASRFDAGSLAVRPVTDKGVGLVLHGDPPCNWTYAGPPIRQVLQVNGSTEDIVQLMLCPPLSFNGTVYDNKNYSVTATSSAPDVLDVVRGGLDMTSTTAALASGVYGDACRNVSVVAAFDRFVGDTELAFTAEAPPVNTTAGGRGSVCSATVAFRVVGVTAYYAPQPPSVVLNWEGDEAGQVGSVDSLGTSDVLSASGSGSGGPGSSEPGVPGASESPGPPPPPSSALQSRQPFGRVIFSGVNADSAVIVRFASLEHAPIHENAVRVQLPHDGPIHVWQGVGSGLTGGRRLAATAPQPSDVALSEYPRDSPLLPFQSRNCRDAVSITILRSSRSLPHGCGLSLLNEGPTVTGDNAATLSFRISLYRTGPVGVHLLWEALTEGWDAVFGGEVYENFVPIIVTGAPPPAVVRIDAPPLLRRQGGEQVVLSLLNMGAAVNTRLVVAGVAVPFPIVPGSLTQLPGTDLGEQVWTTTHVSSPGEGLALNWTVEVEFEAPREGQVVAAVDITDRFGLVDKSFGVAGARLSYEGSQLTLDRVYPPYADAGAIMSLDGYFHEGNTTAGIYVVLNGRMLPTAALLRKNTTSIQFVLPPRGEVGSSYDVAEQVLSGSELSNIRPFGYILHDFGATIFVVGGSLDASRSLRGCC</sequence>
<gene>
    <name evidence="1" type="ORF">I4F81_002264</name>
</gene>
<proteinExistence type="predicted"/>
<reference evidence="1" key="1">
    <citation type="submission" date="2019-11" db="EMBL/GenBank/DDBJ databases">
        <title>Nori genome reveals adaptations in red seaweeds to the harsh intertidal environment.</title>
        <authorList>
            <person name="Wang D."/>
            <person name="Mao Y."/>
        </authorList>
    </citation>
    <scope>NUCLEOTIDE SEQUENCE</scope>
    <source>
        <tissue evidence="1">Gametophyte</tissue>
    </source>
</reference>
<accession>A0ACC3BPK1</accession>
<evidence type="ECO:0000313" key="2">
    <source>
        <dbReference type="Proteomes" id="UP000798662"/>
    </source>
</evidence>